<protein>
    <submittedName>
        <fullName evidence="3">HIT family protein</fullName>
        <ecNumber evidence="3">2.1.1.-</ecNumber>
    </submittedName>
</protein>
<feature type="short sequence motif" description="Histidine triad motif" evidence="1">
    <location>
        <begin position="91"/>
        <end position="95"/>
    </location>
</feature>
<dbReference type="GO" id="GO:0008168">
    <property type="term" value="F:methyltransferase activity"/>
    <property type="evidence" value="ECO:0007669"/>
    <property type="project" value="UniProtKB-KW"/>
</dbReference>
<dbReference type="PROSITE" id="PS51084">
    <property type="entry name" value="HIT_2"/>
    <property type="match status" value="1"/>
</dbReference>
<keyword evidence="4" id="KW-1185">Reference proteome</keyword>
<dbReference type="InterPro" id="IPR001310">
    <property type="entry name" value="Histidine_triad_HIT"/>
</dbReference>
<organism evidence="3 4">
    <name type="scientific">Mucilaginibacter lutimaris</name>
    <dbReference type="NCBI Taxonomy" id="931629"/>
    <lineage>
        <taxon>Bacteria</taxon>
        <taxon>Pseudomonadati</taxon>
        <taxon>Bacteroidota</taxon>
        <taxon>Sphingobacteriia</taxon>
        <taxon>Sphingobacteriales</taxon>
        <taxon>Sphingobacteriaceae</taxon>
        <taxon>Mucilaginibacter</taxon>
    </lineage>
</organism>
<dbReference type="RefSeq" id="WP_377144944.1">
    <property type="nucleotide sequence ID" value="NZ_JBHTIA010000012.1"/>
</dbReference>
<proteinExistence type="predicted"/>
<keyword evidence="3" id="KW-0808">Transferase</keyword>
<keyword evidence="3" id="KW-0489">Methyltransferase</keyword>
<comment type="caution">
    <text evidence="3">The sequence shown here is derived from an EMBL/GenBank/DDBJ whole genome shotgun (WGS) entry which is preliminary data.</text>
</comment>
<dbReference type="GO" id="GO:0032259">
    <property type="term" value="P:methylation"/>
    <property type="evidence" value="ECO:0007669"/>
    <property type="project" value="UniProtKB-KW"/>
</dbReference>
<dbReference type="Pfam" id="PF01230">
    <property type="entry name" value="HIT"/>
    <property type="match status" value="1"/>
</dbReference>
<evidence type="ECO:0000313" key="3">
    <source>
        <dbReference type="EMBL" id="MFD0766227.1"/>
    </source>
</evidence>
<dbReference type="PANTHER" id="PTHR46648">
    <property type="entry name" value="HIT FAMILY PROTEIN 1"/>
    <property type="match status" value="1"/>
</dbReference>
<name>A0ABW2ZJ88_9SPHI</name>
<dbReference type="EC" id="2.1.1.-" evidence="3"/>
<evidence type="ECO:0000256" key="1">
    <source>
        <dbReference type="PROSITE-ProRule" id="PRU00464"/>
    </source>
</evidence>
<dbReference type="Proteomes" id="UP001597073">
    <property type="component" value="Unassembled WGS sequence"/>
</dbReference>
<evidence type="ECO:0000259" key="2">
    <source>
        <dbReference type="PROSITE" id="PS51084"/>
    </source>
</evidence>
<feature type="domain" description="HIT" evidence="2">
    <location>
        <begin position="4"/>
        <end position="107"/>
    </location>
</feature>
<dbReference type="EMBL" id="JBHTIA010000012">
    <property type="protein sequence ID" value="MFD0766227.1"/>
    <property type="molecule type" value="Genomic_DNA"/>
</dbReference>
<gene>
    <name evidence="3" type="ORF">ACFQZI_15295</name>
</gene>
<sequence>MMSIFSKIISGEIPAHKVAETNEFLAFLDINPLAEGHVLVIPKKEVDYIFDIDDETYMGLQMFAKIVATGIKKAVPCKKVGVAVIGLEVPHAHIHLIPMNRVDDMNFARPKLTPTQDELAATAQKIVEALREVTNE</sequence>
<evidence type="ECO:0000313" key="4">
    <source>
        <dbReference type="Proteomes" id="UP001597073"/>
    </source>
</evidence>
<reference evidence="4" key="1">
    <citation type="journal article" date="2019" name="Int. J. Syst. Evol. Microbiol.">
        <title>The Global Catalogue of Microorganisms (GCM) 10K type strain sequencing project: providing services to taxonomists for standard genome sequencing and annotation.</title>
        <authorList>
            <consortium name="The Broad Institute Genomics Platform"/>
            <consortium name="The Broad Institute Genome Sequencing Center for Infectious Disease"/>
            <person name="Wu L."/>
            <person name="Ma J."/>
        </authorList>
    </citation>
    <scope>NUCLEOTIDE SEQUENCE [LARGE SCALE GENOMIC DNA]</scope>
    <source>
        <strain evidence="4">CCUG 60742</strain>
    </source>
</reference>
<dbReference type="InterPro" id="IPR011146">
    <property type="entry name" value="HIT-like"/>
</dbReference>
<accession>A0ABW2ZJ88</accession>
<dbReference type="PRINTS" id="PR00332">
    <property type="entry name" value="HISTRIAD"/>
</dbReference>
<dbReference type="InterPro" id="IPR036265">
    <property type="entry name" value="HIT-like_sf"/>
</dbReference>
<dbReference type="Gene3D" id="3.30.428.10">
    <property type="entry name" value="HIT-like"/>
    <property type="match status" value="1"/>
</dbReference>
<dbReference type="PANTHER" id="PTHR46648:SF1">
    <property type="entry name" value="ADENOSINE 5'-MONOPHOSPHORAMIDASE HNT1"/>
    <property type="match status" value="1"/>
</dbReference>
<dbReference type="SUPFAM" id="SSF54197">
    <property type="entry name" value="HIT-like"/>
    <property type="match status" value="1"/>
</dbReference>